<dbReference type="KEGG" id="dto:TOL2_C25220"/>
<feature type="domain" description="SpoVT-AbrB" evidence="1">
    <location>
        <begin position="6"/>
        <end position="51"/>
    </location>
</feature>
<dbReference type="InterPro" id="IPR037914">
    <property type="entry name" value="SpoVT-AbrB_sf"/>
</dbReference>
<evidence type="ECO:0000313" key="3">
    <source>
        <dbReference type="Proteomes" id="UP000007347"/>
    </source>
</evidence>
<dbReference type="HOGENOM" id="CLU_150554_1_0_7"/>
<dbReference type="PANTHER" id="PTHR40516">
    <property type="entry name" value="ANTITOXIN CHPS-RELATED"/>
    <property type="match status" value="1"/>
</dbReference>
<dbReference type="PANTHER" id="PTHR40516:SF1">
    <property type="entry name" value="ANTITOXIN CHPS-RELATED"/>
    <property type="match status" value="1"/>
</dbReference>
<dbReference type="GO" id="GO:0097351">
    <property type="term" value="F:toxin sequestering activity"/>
    <property type="evidence" value="ECO:0007669"/>
    <property type="project" value="InterPro"/>
</dbReference>
<dbReference type="RefSeq" id="WP_014957987.1">
    <property type="nucleotide sequence ID" value="NC_018645.1"/>
</dbReference>
<dbReference type="InterPro" id="IPR007159">
    <property type="entry name" value="SpoVT-AbrB_dom"/>
</dbReference>
<dbReference type="EMBL" id="FO203503">
    <property type="protein sequence ID" value="CCK80681.1"/>
    <property type="molecule type" value="Genomic_DNA"/>
</dbReference>
<gene>
    <name evidence="2" type="ordered locus">TOL2_C25220</name>
</gene>
<evidence type="ECO:0000313" key="2">
    <source>
        <dbReference type="EMBL" id="CCK80681.1"/>
    </source>
</evidence>
<dbReference type="Gene3D" id="2.10.260.10">
    <property type="match status" value="1"/>
</dbReference>
<evidence type="ECO:0000259" key="1">
    <source>
        <dbReference type="SMART" id="SM00966"/>
    </source>
</evidence>
<dbReference type="Pfam" id="PF04014">
    <property type="entry name" value="MazE_antitoxin"/>
    <property type="match status" value="1"/>
</dbReference>
<reference evidence="2 3" key="1">
    <citation type="journal article" date="2013" name="Environ. Microbiol.">
        <title>Complete genome, catabolic sub-proteomes and key-metabolites of Desulfobacula toluolica Tol2, a marine, aromatic compound-degrading, sulfate-reducing bacterium.</title>
        <authorList>
            <person name="Wohlbrand L."/>
            <person name="Jacob J.H."/>
            <person name="Kube M."/>
            <person name="Mussmann M."/>
            <person name="Jarling R."/>
            <person name="Beck A."/>
            <person name="Amann R."/>
            <person name="Wilkes H."/>
            <person name="Reinhardt R."/>
            <person name="Rabus R."/>
        </authorList>
    </citation>
    <scope>NUCLEOTIDE SEQUENCE [LARGE SCALE GENOMIC DNA]</scope>
    <source>
        <strain evidence="3">DSM 7467 / Tol2</strain>
    </source>
</reference>
<dbReference type="SUPFAM" id="SSF89447">
    <property type="entry name" value="AbrB/MazE/MraZ-like"/>
    <property type="match status" value="1"/>
</dbReference>
<dbReference type="SMART" id="SM00966">
    <property type="entry name" value="SpoVT_AbrB"/>
    <property type="match status" value="1"/>
</dbReference>
<proteinExistence type="predicted"/>
<dbReference type="STRING" id="651182.TOL2_C25220"/>
<organism evidence="2 3">
    <name type="scientific">Desulfobacula toluolica (strain DSM 7467 / Tol2)</name>
    <dbReference type="NCBI Taxonomy" id="651182"/>
    <lineage>
        <taxon>Bacteria</taxon>
        <taxon>Pseudomonadati</taxon>
        <taxon>Thermodesulfobacteriota</taxon>
        <taxon>Desulfobacteria</taxon>
        <taxon>Desulfobacterales</taxon>
        <taxon>Desulfobacteraceae</taxon>
        <taxon>Desulfobacula</taxon>
    </lineage>
</organism>
<dbReference type="Proteomes" id="UP000007347">
    <property type="component" value="Chromosome"/>
</dbReference>
<name>K0NHC9_DESTT</name>
<dbReference type="InterPro" id="IPR039052">
    <property type="entry name" value="Antitox_PemI-like"/>
</dbReference>
<dbReference type="OrthoDB" id="9795766at2"/>
<dbReference type="GO" id="GO:0003677">
    <property type="term" value="F:DNA binding"/>
    <property type="evidence" value="ECO:0007669"/>
    <property type="project" value="InterPro"/>
</dbReference>
<keyword evidence="3" id="KW-1185">Reference proteome</keyword>
<dbReference type="AlphaFoldDB" id="K0NHC9"/>
<accession>K0NHC9</accession>
<protein>
    <submittedName>
        <fullName evidence="2">Putative transcriptional regulator/antitoxin, related to MazE</fullName>
    </submittedName>
</protein>
<sequence length="85" mass="9723">MEMIIKKWGNSLAARIPKAIADMIGLHLNQKINIKAENGKIIITPITEKKEYTMDELLSQCTAKNLELTDEDKAWLNDEPVGREW</sequence>